<dbReference type="Gene3D" id="3.90.190.20">
    <property type="entry name" value="Mur ligase, C-terminal domain"/>
    <property type="match status" value="1"/>
</dbReference>
<organism evidence="19 20">
    <name type="scientific">Monoglobus pectinilyticus</name>
    <dbReference type="NCBI Taxonomy" id="1981510"/>
    <lineage>
        <taxon>Bacteria</taxon>
        <taxon>Bacillati</taxon>
        <taxon>Bacillota</taxon>
        <taxon>Clostridia</taxon>
        <taxon>Monoglobales</taxon>
        <taxon>Monoglobaceae</taxon>
        <taxon>Monoglobus</taxon>
    </lineage>
</organism>
<keyword evidence="7 14" id="KW-0547">Nucleotide-binding</keyword>
<proteinExistence type="inferred from homology"/>
<dbReference type="AlphaFoldDB" id="A0A2K9P200"/>
<dbReference type="RefSeq" id="WP_102365518.1">
    <property type="nucleotide sequence ID" value="NZ_CP020991.1"/>
</dbReference>
<evidence type="ECO:0000256" key="8">
    <source>
        <dbReference type="ARBA" id="ARBA00022840"/>
    </source>
</evidence>
<evidence type="ECO:0000256" key="6">
    <source>
        <dbReference type="ARBA" id="ARBA00022618"/>
    </source>
</evidence>
<keyword evidence="15" id="KW-0472">Membrane</keyword>
<evidence type="ECO:0000256" key="10">
    <source>
        <dbReference type="ARBA" id="ARBA00022984"/>
    </source>
</evidence>
<evidence type="ECO:0000256" key="4">
    <source>
        <dbReference type="ARBA" id="ARBA00022490"/>
    </source>
</evidence>
<feature type="domain" description="Mur ligase C-terminal" evidence="17">
    <location>
        <begin position="321"/>
        <end position="447"/>
    </location>
</feature>
<feature type="domain" description="Mur ligase N-terminal catalytic" evidence="16">
    <location>
        <begin position="15"/>
        <end position="112"/>
    </location>
</feature>
<evidence type="ECO:0000259" key="18">
    <source>
        <dbReference type="Pfam" id="PF08245"/>
    </source>
</evidence>
<accession>A0A2K9P200</accession>
<keyword evidence="15" id="KW-1133">Transmembrane helix</keyword>
<keyword evidence="5 14" id="KW-0436">Ligase</keyword>
<dbReference type="GO" id="GO:0008763">
    <property type="term" value="F:UDP-N-acetylmuramate-L-alanine ligase activity"/>
    <property type="evidence" value="ECO:0007669"/>
    <property type="project" value="UniProtKB-UniRule"/>
</dbReference>
<evidence type="ECO:0000256" key="14">
    <source>
        <dbReference type="HAMAP-Rule" id="MF_00046"/>
    </source>
</evidence>
<evidence type="ECO:0000259" key="17">
    <source>
        <dbReference type="Pfam" id="PF02875"/>
    </source>
</evidence>
<feature type="domain" description="Mur ligase central" evidence="18">
    <location>
        <begin position="118"/>
        <end position="298"/>
    </location>
</feature>
<dbReference type="InterPro" id="IPR000713">
    <property type="entry name" value="Mur_ligase_N"/>
</dbReference>
<feature type="binding site" evidence="14">
    <location>
        <begin position="120"/>
        <end position="126"/>
    </location>
    <ligand>
        <name>ATP</name>
        <dbReference type="ChEBI" id="CHEBI:30616"/>
    </ligand>
</feature>
<protein>
    <recommendedName>
        <fullName evidence="3 14">UDP-N-acetylmuramate--L-alanine ligase</fullName>
        <ecNumber evidence="3 14">6.3.2.8</ecNumber>
    </recommendedName>
    <alternativeName>
        <fullName evidence="14">UDP-N-acetylmuramoyl-L-alanine synthetase</fullName>
    </alternativeName>
</protein>
<dbReference type="InterPro" id="IPR013221">
    <property type="entry name" value="Mur_ligase_cen"/>
</dbReference>
<evidence type="ECO:0000256" key="11">
    <source>
        <dbReference type="ARBA" id="ARBA00023306"/>
    </source>
</evidence>
<evidence type="ECO:0000256" key="2">
    <source>
        <dbReference type="ARBA" id="ARBA00004752"/>
    </source>
</evidence>
<dbReference type="Gene3D" id="3.40.1190.10">
    <property type="entry name" value="Mur-like, catalytic domain"/>
    <property type="match status" value="1"/>
</dbReference>
<evidence type="ECO:0000256" key="7">
    <source>
        <dbReference type="ARBA" id="ARBA00022741"/>
    </source>
</evidence>
<name>A0A2K9P200_9FIRM</name>
<keyword evidence="20" id="KW-1185">Reference proteome</keyword>
<dbReference type="SUPFAM" id="SSF53244">
    <property type="entry name" value="MurD-like peptide ligases, peptide-binding domain"/>
    <property type="match status" value="1"/>
</dbReference>
<dbReference type="InterPro" id="IPR036565">
    <property type="entry name" value="Mur-like_cat_sf"/>
</dbReference>
<keyword evidence="6 14" id="KW-0132">Cell division</keyword>
<dbReference type="GO" id="GO:0005737">
    <property type="term" value="C:cytoplasm"/>
    <property type="evidence" value="ECO:0007669"/>
    <property type="project" value="UniProtKB-SubCell"/>
</dbReference>
<dbReference type="HAMAP" id="MF_00046">
    <property type="entry name" value="MurC"/>
    <property type="match status" value="1"/>
</dbReference>
<evidence type="ECO:0000313" key="19">
    <source>
        <dbReference type="EMBL" id="AUO19304.1"/>
    </source>
</evidence>
<dbReference type="SUPFAM" id="SSF51984">
    <property type="entry name" value="MurCD N-terminal domain"/>
    <property type="match status" value="1"/>
</dbReference>
<dbReference type="GO" id="GO:0009252">
    <property type="term" value="P:peptidoglycan biosynthetic process"/>
    <property type="evidence" value="ECO:0007669"/>
    <property type="project" value="UniProtKB-UniRule"/>
</dbReference>
<evidence type="ECO:0000256" key="1">
    <source>
        <dbReference type="ARBA" id="ARBA00004496"/>
    </source>
</evidence>
<comment type="similarity">
    <text evidence="14">Belongs to the MurCDEF family.</text>
</comment>
<reference evidence="19 20" key="1">
    <citation type="submission" date="2017-04" db="EMBL/GenBank/DDBJ databases">
        <title>Monoglobus pectinilyticus 14 draft genome.</title>
        <authorList>
            <person name="Kim C."/>
            <person name="Rosendale D.I."/>
            <person name="Kelly W.J."/>
            <person name="Tannock G.W."/>
            <person name="Patchett M.L."/>
            <person name="Jordens J.Z."/>
        </authorList>
    </citation>
    <scope>NUCLEOTIDE SEQUENCE [LARGE SCALE GENOMIC DNA]</scope>
    <source>
        <strain evidence="19 20">14</strain>
    </source>
</reference>
<dbReference type="GO" id="GO:0008360">
    <property type="term" value="P:regulation of cell shape"/>
    <property type="evidence" value="ECO:0007669"/>
    <property type="project" value="UniProtKB-KW"/>
</dbReference>
<evidence type="ECO:0000256" key="12">
    <source>
        <dbReference type="ARBA" id="ARBA00023316"/>
    </source>
</evidence>
<evidence type="ECO:0000256" key="3">
    <source>
        <dbReference type="ARBA" id="ARBA00012211"/>
    </source>
</evidence>
<dbReference type="EMBL" id="CP020991">
    <property type="protein sequence ID" value="AUO19304.1"/>
    <property type="molecule type" value="Genomic_DNA"/>
</dbReference>
<keyword evidence="8 14" id="KW-0067">ATP-binding</keyword>
<dbReference type="EC" id="6.3.2.8" evidence="3 14"/>
<dbReference type="InterPro" id="IPR036615">
    <property type="entry name" value="Mur_ligase_C_dom_sf"/>
</dbReference>
<evidence type="ECO:0000256" key="13">
    <source>
        <dbReference type="ARBA" id="ARBA00047833"/>
    </source>
</evidence>
<dbReference type="SUPFAM" id="SSF53623">
    <property type="entry name" value="MurD-like peptide ligases, catalytic domain"/>
    <property type="match status" value="1"/>
</dbReference>
<dbReference type="GO" id="GO:0051301">
    <property type="term" value="P:cell division"/>
    <property type="evidence" value="ECO:0007669"/>
    <property type="project" value="UniProtKB-KW"/>
</dbReference>
<dbReference type="NCBIfam" id="TIGR01082">
    <property type="entry name" value="murC"/>
    <property type="match status" value="1"/>
</dbReference>
<dbReference type="GO" id="GO:0071555">
    <property type="term" value="P:cell wall organization"/>
    <property type="evidence" value="ECO:0007669"/>
    <property type="project" value="UniProtKB-KW"/>
</dbReference>
<dbReference type="GO" id="GO:0005524">
    <property type="term" value="F:ATP binding"/>
    <property type="evidence" value="ECO:0007669"/>
    <property type="project" value="UniProtKB-UniRule"/>
</dbReference>
<dbReference type="InterPro" id="IPR004101">
    <property type="entry name" value="Mur_ligase_C"/>
</dbReference>
<dbReference type="Gene3D" id="3.40.50.720">
    <property type="entry name" value="NAD(P)-binding Rossmann-like Domain"/>
    <property type="match status" value="1"/>
</dbReference>
<dbReference type="InterPro" id="IPR050061">
    <property type="entry name" value="MurCDEF_pg_biosynth"/>
</dbReference>
<comment type="catalytic activity">
    <reaction evidence="13 14">
        <text>UDP-N-acetyl-alpha-D-muramate + L-alanine + ATP = UDP-N-acetyl-alpha-D-muramoyl-L-alanine + ADP + phosphate + H(+)</text>
        <dbReference type="Rhea" id="RHEA:23372"/>
        <dbReference type="ChEBI" id="CHEBI:15378"/>
        <dbReference type="ChEBI" id="CHEBI:30616"/>
        <dbReference type="ChEBI" id="CHEBI:43474"/>
        <dbReference type="ChEBI" id="CHEBI:57972"/>
        <dbReference type="ChEBI" id="CHEBI:70757"/>
        <dbReference type="ChEBI" id="CHEBI:83898"/>
        <dbReference type="ChEBI" id="CHEBI:456216"/>
        <dbReference type="EC" id="6.3.2.8"/>
    </reaction>
</comment>
<sequence length="459" mass="50282">MNNFSISDLPKGAYIHMIGIGGISMSGIAEMLLNFGYKVSGSDAKPSGLTDRLKQNGAEIFIGQSADNIKNPDAVCYTAAISPDNPELVKAKTLGIPVVERAVFLGALLEKYKYPIAVAGTHGKTTTSSMLSLVLLAAHKDPTILIGGELSQIGGNYHIGGNEYLPFEACEYVESFLHFKPFVSIITNIEEDHLDYFKDLNHIITSFVKFASLTSDNGCNIVCIDENTTQSIVQNVKKKAVTYALNNKNADYTAENITLEKNGCPTFDIFNKDRKVLSVSLNVAGDHNICNALGVTAACEFLGIEPEYIKSGLEEFRGAKRRFDRLGKTETGVDVVDDYAHHPTEIKTTLETAKKMGYNNVWVAFQPHTYTRTAAFLEQFASALKTADRVMITDIYPAREKYDGTMHACDLARLIPGVVYMNDMDAMKRYILSNAKPGDLVITMGAGNICDLGYSLTQK</sequence>
<keyword evidence="9 14" id="KW-0133">Cell shape</keyword>
<evidence type="ECO:0000313" key="20">
    <source>
        <dbReference type="Proteomes" id="UP000235589"/>
    </source>
</evidence>
<keyword evidence="12 14" id="KW-0961">Cell wall biogenesis/degradation</keyword>
<keyword evidence="10 14" id="KW-0573">Peptidoglycan synthesis</keyword>
<evidence type="ECO:0000256" key="9">
    <source>
        <dbReference type="ARBA" id="ARBA00022960"/>
    </source>
</evidence>
<dbReference type="InterPro" id="IPR005758">
    <property type="entry name" value="UDP-N-AcMur_Ala_ligase_MurC"/>
</dbReference>
<keyword evidence="11 14" id="KW-0131">Cell cycle</keyword>
<dbReference type="GeneID" id="98062551"/>
<dbReference type="PANTHER" id="PTHR43445:SF3">
    <property type="entry name" value="UDP-N-ACETYLMURAMATE--L-ALANINE LIGASE"/>
    <property type="match status" value="1"/>
</dbReference>
<dbReference type="UniPathway" id="UPA00219"/>
<dbReference type="Pfam" id="PF08245">
    <property type="entry name" value="Mur_ligase_M"/>
    <property type="match status" value="1"/>
</dbReference>
<comment type="pathway">
    <text evidence="2 14">Cell wall biogenesis; peptidoglycan biosynthesis.</text>
</comment>
<dbReference type="Proteomes" id="UP000235589">
    <property type="component" value="Chromosome"/>
</dbReference>
<evidence type="ECO:0000256" key="15">
    <source>
        <dbReference type="SAM" id="Phobius"/>
    </source>
</evidence>
<dbReference type="Pfam" id="PF02875">
    <property type="entry name" value="Mur_ligase_C"/>
    <property type="match status" value="1"/>
</dbReference>
<evidence type="ECO:0000256" key="5">
    <source>
        <dbReference type="ARBA" id="ARBA00022598"/>
    </source>
</evidence>
<dbReference type="KEGG" id="mpec:B9O19_01143"/>
<comment type="function">
    <text evidence="14">Cell wall formation.</text>
</comment>
<feature type="transmembrane region" description="Helical" evidence="15">
    <location>
        <begin position="12"/>
        <end position="33"/>
    </location>
</feature>
<evidence type="ECO:0000259" key="16">
    <source>
        <dbReference type="Pfam" id="PF01225"/>
    </source>
</evidence>
<keyword evidence="15" id="KW-0812">Transmembrane</keyword>
<dbReference type="PANTHER" id="PTHR43445">
    <property type="entry name" value="UDP-N-ACETYLMURAMATE--L-ALANINE LIGASE-RELATED"/>
    <property type="match status" value="1"/>
</dbReference>
<dbReference type="OrthoDB" id="9804126at2"/>
<comment type="subcellular location">
    <subcellularLocation>
        <location evidence="1 14">Cytoplasm</location>
    </subcellularLocation>
</comment>
<gene>
    <name evidence="14" type="primary">murC</name>
    <name evidence="19" type="ORF">B9O19_01143</name>
</gene>
<dbReference type="Pfam" id="PF01225">
    <property type="entry name" value="Mur_ligase"/>
    <property type="match status" value="1"/>
</dbReference>
<keyword evidence="4 14" id="KW-0963">Cytoplasm</keyword>